<organism evidence="2 3">
    <name type="scientific">Clunio marinus</name>
    <dbReference type="NCBI Taxonomy" id="568069"/>
    <lineage>
        <taxon>Eukaryota</taxon>
        <taxon>Metazoa</taxon>
        <taxon>Ecdysozoa</taxon>
        <taxon>Arthropoda</taxon>
        <taxon>Hexapoda</taxon>
        <taxon>Insecta</taxon>
        <taxon>Pterygota</taxon>
        <taxon>Neoptera</taxon>
        <taxon>Endopterygota</taxon>
        <taxon>Diptera</taxon>
        <taxon>Nematocera</taxon>
        <taxon>Chironomoidea</taxon>
        <taxon>Chironomidae</taxon>
        <taxon>Clunio</taxon>
    </lineage>
</organism>
<evidence type="ECO:0000256" key="1">
    <source>
        <dbReference type="SAM" id="MobiDB-lite"/>
    </source>
</evidence>
<accession>A0A1J1I2Q5</accession>
<protein>
    <submittedName>
        <fullName evidence="2">CLUMA_CG008090, isoform A</fullName>
    </submittedName>
</protein>
<keyword evidence="3" id="KW-1185">Reference proteome</keyword>
<dbReference type="Proteomes" id="UP000183832">
    <property type="component" value="Unassembled WGS sequence"/>
</dbReference>
<feature type="compositionally biased region" description="Polar residues" evidence="1">
    <location>
        <begin position="1"/>
        <end position="10"/>
    </location>
</feature>
<evidence type="ECO:0000313" key="3">
    <source>
        <dbReference type="Proteomes" id="UP000183832"/>
    </source>
</evidence>
<feature type="region of interest" description="Disordered" evidence="1">
    <location>
        <begin position="1"/>
        <end position="26"/>
    </location>
</feature>
<proteinExistence type="predicted"/>
<feature type="region of interest" description="Disordered" evidence="1">
    <location>
        <begin position="109"/>
        <end position="128"/>
    </location>
</feature>
<feature type="compositionally biased region" description="Low complexity" evidence="1">
    <location>
        <begin position="109"/>
        <end position="127"/>
    </location>
</feature>
<evidence type="ECO:0000313" key="2">
    <source>
        <dbReference type="EMBL" id="CRK94592.1"/>
    </source>
</evidence>
<gene>
    <name evidence="2" type="ORF">CLUMA_CG008090</name>
</gene>
<dbReference type="OrthoDB" id="10442448at2759"/>
<dbReference type="AlphaFoldDB" id="A0A1J1I2Q5"/>
<reference evidence="2 3" key="1">
    <citation type="submission" date="2015-04" db="EMBL/GenBank/DDBJ databases">
        <authorList>
            <person name="Syromyatnikov M.Y."/>
            <person name="Popov V.N."/>
        </authorList>
    </citation>
    <scope>NUCLEOTIDE SEQUENCE [LARGE SCALE GENOMIC DNA]</scope>
</reference>
<sequence>MHTANGSMCSNDGKDSFWNSNQSSPNLSSSQYNNLNSLWGCSPIKNDAHEESLGSIWNIPSTSSPILKTADGTLEAPLPPPISFSHKSQPQLLRPQDIGGSVWNGMANNNNNNNNAINNSNNNNINSSKVKDQVGSLWAHPTPPNLPLTLQAQNYNLPSINSKFQSPIKPMGVAPPNGLCNGYPNQQQQMGAQQLSQGSTSCNMQLFSDEFLTYLNMIN</sequence>
<dbReference type="EMBL" id="CVRI01000039">
    <property type="protein sequence ID" value="CRK94592.1"/>
    <property type="molecule type" value="Genomic_DNA"/>
</dbReference>
<name>A0A1J1I2Q5_9DIPT</name>